<feature type="transmembrane region" description="Helical" evidence="8">
    <location>
        <begin position="405"/>
        <end position="424"/>
    </location>
</feature>
<feature type="transmembrane region" description="Helical" evidence="8">
    <location>
        <begin position="116"/>
        <end position="134"/>
    </location>
</feature>
<reference evidence="9 10" key="1">
    <citation type="submission" date="2016-11" db="EMBL/GenBank/DDBJ databases">
        <authorList>
            <person name="Jaros S."/>
            <person name="Januszkiewicz K."/>
            <person name="Wedrychowicz H."/>
        </authorList>
    </citation>
    <scope>NUCLEOTIDE SEQUENCE [LARGE SCALE GENOMIC DNA]</scope>
    <source>
        <strain evidence="9 10">GAS138</strain>
    </source>
</reference>
<sequence length="588" mass="64024">MTELMPAGGYISGVAKRALSPRDAIRWIARFEPHDIATVMLLATLVFVALLTYKGYAISNDEGVQHQYGELIIAYYTSGFRDQSLFSFQNLYLYGGMFDIIAVGLSHLVPVDPYDLRHIVCALMGIGGIGAAAATGRLIAGPRAGLIAATSLTLCGAWYGSMFNHTKDIPFAAAMIGATLFLIRIARLLPSPRAGDIAAFGLLAGAACGERVIGLLLAIYVGFAIVLYLPWRDRDGTRLRFAVKSLVSMLPALTLAYVIMILAWPWAALAPLNPIRGLLAFSEFNYSIRTVLVGQIYEMADVPRLYVPIYIAIRVPLLMLFGAALAMISAGLPGRASNSGQHRAITLVSLMVIFPLACQVIWRGPAFTGMRHFLFLIPALAVLAGIGLDKALAALTTRGRMAASGGLAIVTAGFLWDAVTLIRLHPYEYLFYNSLVGGLEGASRRYDLDYWFSSMPEAIGQLEAYLRRTAPGDANWSTEVYSVAVCGERLPFEKAVTLPQLHWDFMPEWKQSQFFIAPTQLNCDRDLDGEIVGAVERLGVTIAYVKDRRALTRPVASATSDRASAEYSLSVCPETSGRIAEFSEHEAD</sequence>
<feature type="transmembrane region" description="Helical" evidence="8">
    <location>
        <begin position="241"/>
        <end position="266"/>
    </location>
</feature>
<dbReference type="EMBL" id="LT670817">
    <property type="protein sequence ID" value="SHG67181.1"/>
    <property type="molecule type" value="Genomic_DNA"/>
</dbReference>
<evidence type="ECO:0000313" key="9">
    <source>
        <dbReference type="EMBL" id="SHG67181.1"/>
    </source>
</evidence>
<evidence type="ECO:0000256" key="4">
    <source>
        <dbReference type="ARBA" id="ARBA00022679"/>
    </source>
</evidence>
<feature type="transmembrane region" description="Helical" evidence="8">
    <location>
        <begin position="169"/>
        <end position="186"/>
    </location>
</feature>
<comment type="subcellular location">
    <subcellularLocation>
        <location evidence="1">Cell membrane</location>
        <topology evidence="1">Multi-pass membrane protein</topology>
    </subcellularLocation>
</comment>
<evidence type="ECO:0000256" key="3">
    <source>
        <dbReference type="ARBA" id="ARBA00022676"/>
    </source>
</evidence>
<dbReference type="InterPro" id="IPR050297">
    <property type="entry name" value="LipidA_mod_glycosyltrf_83"/>
</dbReference>
<feature type="transmembrane region" description="Helical" evidence="8">
    <location>
        <begin position="344"/>
        <end position="362"/>
    </location>
</feature>
<keyword evidence="4 9" id="KW-0808">Transferase</keyword>
<evidence type="ECO:0000256" key="6">
    <source>
        <dbReference type="ARBA" id="ARBA00022989"/>
    </source>
</evidence>
<dbReference type="PANTHER" id="PTHR33908:SF11">
    <property type="entry name" value="MEMBRANE PROTEIN"/>
    <property type="match status" value="1"/>
</dbReference>
<keyword evidence="7 8" id="KW-0472">Membrane</keyword>
<dbReference type="PANTHER" id="PTHR33908">
    <property type="entry name" value="MANNOSYLTRANSFERASE YKCB-RELATED"/>
    <property type="match status" value="1"/>
</dbReference>
<evidence type="ECO:0000256" key="2">
    <source>
        <dbReference type="ARBA" id="ARBA00022475"/>
    </source>
</evidence>
<feature type="transmembrane region" description="Helical" evidence="8">
    <location>
        <begin position="91"/>
        <end position="110"/>
    </location>
</feature>
<dbReference type="RefSeq" id="WP_154072159.1">
    <property type="nucleotide sequence ID" value="NZ_LT670817.1"/>
</dbReference>
<proteinExistence type="predicted"/>
<feature type="transmembrane region" description="Helical" evidence="8">
    <location>
        <begin position="198"/>
        <end position="229"/>
    </location>
</feature>
<dbReference type="GO" id="GO:0016763">
    <property type="term" value="F:pentosyltransferase activity"/>
    <property type="evidence" value="ECO:0007669"/>
    <property type="project" value="TreeGrafter"/>
</dbReference>
<feature type="transmembrane region" description="Helical" evidence="8">
    <location>
        <begin position="36"/>
        <end position="53"/>
    </location>
</feature>
<feature type="transmembrane region" description="Helical" evidence="8">
    <location>
        <begin position="309"/>
        <end position="332"/>
    </location>
</feature>
<organism evidence="9 10">
    <name type="scientific">Bradyrhizobium erythrophlei</name>
    <dbReference type="NCBI Taxonomy" id="1437360"/>
    <lineage>
        <taxon>Bacteria</taxon>
        <taxon>Pseudomonadati</taxon>
        <taxon>Pseudomonadota</taxon>
        <taxon>Alphaproteobacteria</taxon>
        <taxon>Hyphomicrobiales</taxon>
        <taxon>Nitrobacteraceae</taxon>
        <taxon>Bradyrhizobium</taxon>
    </lineage>
</organism>
<evidence type="ECO:0000256" key="7">
    <source>
        <dbReference type="ARBA" id="ARBA00023136"/>
    </source>
</evidence>
<accession>A0A1M5LQ51</accession>
<keyword evidence="5 8" id="KW-0812">Transmembrane</keyword>
<dbReference type="Proteomes" id="UP000189796">
    <property type="component" value="Chromosome I"/>
</dbReference>
<protein>
    <submittedName>
        <fullName evidence="9">Dolichyl-phosphate-mannose-protein mannosyltransferase</fullName>
    </submittedName>
</protein>
<keyword evidence="2" id="KW-1003">Cell membrane</keyword>
<keyword evidence="3 9" id="KW-0328">Glycosyltransferase</keyword>
<feature type="transmembrane region" description="Helical" evidence="8">
    <location>
        <begin position="374"/>
        <end position="393"/>
    </location>
</feature>
<evidence type="ECO:0000256" key="8">
    <source>
        <dbReference type="SAM" id="Phobius"/>
    </source>
</evidence>
<dbReference type="AlphaFoldDB" id="A0A1M5LQ51"/>
<dbReference type="GO" id="GO:0005886">
    <property type="term" value="C:plasma membrane"/>
    <property type="evidence" value="ECO:0007669"/>
    <property type="project" value="UniProtKB-SubCell"/>
</dbReference>
<name>A0A1M5LQ51_9BRAD</name>
<evidence type="ECO:0000313" key="10">
    <source>
        <dbReference type="Proteomes" id="UP000189796"/>
    </source>
</evidence>
<evidence type="ECO:0000256" key="1">
    <source>
        <dbReference type="ARBA" id="ARBA00004651"/>
    </source>
</evidence>
<evidence type="ECO:0000256" key="5">
    <source>
        <dbReference type="ARBA" id="ARBA00022692"/>
    </source>
</evidence>
<keyword evidence="6 8" id="KW-1133">Transmembrane helix</keyword>
<dbReference type="GO" id="GO:0009103">
    <property type="term" value="P:lipopolysaccharide biosynthetic process"/>
    <property type="evidence" value="ECO:0007669"/>
    <property type="project" value="UniProtKB-ARBA"/>
</dbReference>
<gene>
    <name evidence="9" type="ORF">SAMN05443248_2317</name>
</gene>
<dbReference type="OrthoDB" id="3760751at2"/>